<dbReference type="OrthoDB" id="5510929at2"/>
<gene>
    <name evidence="1" type="ORF">CLV98_1109</name>
</gene>
<dbReference type="Proteomes" id="UP000245880">
    <property type="component" value="Unassembled WGS sequence"/>
</dbReference>
<reference evidence="1 2" key="1">
    <citation type="submission" date="2018-03" db="EMBL/GenBank/DDBJ databases">
        <title>Genomic Encyclopedia of Archaeal and Bacterial Type Strains, Phase II (KMG-II): from individual species to whole genera.</title>
        <authorList>
            <person name="Goeker M."/>
        </authorList>
    </citation>
    <scope>NUCLEOTIDE SEQUENCE [LARGE SCALE GENOMIC DNA]</scope>
    <source>
        <strain evidence="1 2">DSM 100346</strain>
    </source>
</reference>
<dbReference type="EMBL" id="QGDT01000010">
    <property type="protein sequence ID" value="PWJ56698.1"/>
    <property type="molecule type" value="Genomic_DNA"/>
</dbReference>
<dbReference type="RefSeq" id="WP_109676028.1">
    <property type="nucleotide sequence ID" value="NZ_QGDT01000010.1"/>
</dbReference>
<evidence type="ECO:0000313" key="2">
    <source>
        <dbReference type="Proteomes" id="UP000245880"/>
    </source>
</evidence>
<sequence>MISQSIILNLLGLSLLGAPLPSDNPQNVAAEEKLIRDLDARQGSFTYFDLDKGEIVADSSENHWDIAFSKTRIVLNGGIHGSGSVQGQVLPTSFEALRQVPTDGFKSDTDTSAAIPYGSGNGWYTYDMRFHAIVALPDRSIIVKTTEGRYVKIQIKSYYKGAPEDIPSEESSFYTFRYSSADAEGHF</sequence>
<organism evidence="1 2">
    <name type="scientific">Dyadobacter jejuensis</name>
    <dbReference type="NCBI Taxonomy" id="1082580"/>
    <lineage>
        <taxon>Bacteria</taxon>
        <taxon>Pseudomonadati</taxon>
        <taxon>Bacteroidota</taxon>
        <taxon>Cytophagia</taxon>
        <taxon>Cytophagales</taxon>
        <taxon>Spirosomataceae</taxon>
        <taxon>Dyadobacter</taxon>
    </lineage>
</organism>
<dbReference type="AlphaFoldDB" id="A0A316AHE1"/>
<dbReference type="Pfam" id="PF14064">
    <property type="entry name" value="HmuY"/>
    <property type="match status" value="1"/>
</dbReference>
<name>A0A316AHE1_9BACT</name>
<comment type="caution">
    <text evidence="1">The sequence shown here is derived from an EMBL/GenBank/DDBJ whole genome shotgun (WGS) entry which is preliminary data.</text>
</comment>
<evidence type="ECO:0000313" key="1">
    <source>
        <dbReference type="EMBL" id="PWJ56698.1"/>
    </source>
</evidence>
<dbReference type="InterPro" id="IPR025921">
    <property type="entry name" value="HmuY"/>
</dbReference>
<dbReference type="CDD" id="cd12105">
    <property type="entry name" value="HmuY"/>
    <property type="match status" value="1"/>
</dbReference>
<accession>A0A316AHE1</accession>
<protein>
    <submittedName>
        <fullName evidence="1">Heme-binding HmuY-like protein</fullName>
    </submittedName>
</protein>
<keyword evidence="2" id="KW-1185">Reference proteome</keyword>
<proteinExistence type="predicted"/>